<dbReference type="FunFam" id="1.10.274.100:FF:000008">
    <property type="entry name" value="DNA-directed RNA polymerase subunit"/>
    <property type="match status" value="1"/>
</dbReference>
<dbReference type="Pfam" id="PF05000">
    <property type="entry name" value="RNA_pol_Rpb1_4"/>
    <property type="match status" value="1"/>
</dbReference>
<evidence type="ECO:0000313" key="16">
    <source>
        <dbReference type="EMBL" id="KAJ3636277.1"/>
    </source>
</evidence>
<dbReference type="Gene3D" id="6.20.50.80">
    <property type="match status" value="1"/>
</dbReference>
<evidence type="ECO:0000256" key="6">
    <source>
        <dbReference type="ARBA" id="ARBA00022695"/>
    </source>
</evidence>
<dbReference type="Gene3D" id="2.40.40.20">
    <property type="match status" value="1"/>
</dbReference>
<dbReference type="Gene3D" id="1.10.150.390">
    <property type="match status" value="1"/>
</dbReference>
<dbReference type="Pfam" id="PF04998">
    <property type="entry name" value="RNA_pol_Rpb1_5"/>
    <property type="match status" value="1"/>
</dbReference>
<dbReference type="InterPro" id="IPR000722">
    <property type="entry name" value="RNA_pol_asu"/>
</dbReference>
<evidence type="ECO:0000313" key="17">
    <source>
        <dbReference type="Proteomes" id="UP001168821"/>
    </source>
</evidence>
<evidence type="ECO:0000256" key="7">
    <source>
        <dbReference type="ARBA" id="ARBA00022723"/>
    </source>
</evidence>
<dbReference type="InterPro" id="IPR006592">
    <property type="entry name" value="RNA_pol_N"/>
</dbReference>
<sequence length="1422" mass="159871">MKEQVYTNTQPVKICGIDFGVFDHVDMAKLSHVRLVNSQLFSPSDRSPLKFGVLDRKMGVCDRTIDCETCGANLRDCPGHFGHVELELPVYHIGYASFIFKILQCICKVCSRVLLPQDQKMQHIRRFRDKNIDMLLKKEFFKKLLALCLKVTTCPYCNSPNGKVKRVSPWKFVHEKHTQKGEKGALLLLESGQSVSDLKTLLGRTPELINPLRCRELFQNISNDDYELLLLDAKRCSPEMFLLNYISVPPLCIRPSIPSALGGSNEDDLTITMREIIDINSRLKQMIARGHNLAAIMQEWDHLQYTTAIYFMGEISGLSRTQPNQKPIRALSTRLKGKTGRFRGNLLGKRAEFTARTVISPDPNIRIDEVAVPVKVAKVLSFPMRVTAHNMEELKQMIINGQDIHPGANRVLSKHKDRSYYLATSRLQRMKIADALECGMVVERHVVDGDVVLFNRQPSLHRLSIMAHFARVMPGKTFRFNECVCGPYNADFDGDEMNLHVPQTEEARAEALTLMATKHNLITPRNGEPVIAAIQDFITASYFLSRKDVFFDRSQFTQLCFYFSGGDYTIDLPPPTILKPIVLWTGKQIFDCWLKPNKNCHVLVNLKAQGRTKSGQKQGSRRFMCPRDSFAIIRNSELLCGVMDKTLVGGSKSSVFHILLRDYGVDVCADRMSRLARLCSRFLGSRGFSIGVSDVIPGKRLFGSFSMGTLVLCYKCISAFKENLVRRGYEKCNRYIKDYQEKKLNLQPGLNELESLEAKLNGTLSAIRKDAGDVCLTELPRYNAPMLMALCGSKGSDINISQMIACVGQQTVNGTRIPNGFEDRSLPHFHRHSKAPAAKGFVENSFFSGLTPTEFFFHTMGGREGLVDTAVKTAETGYMQRRLTKALEDLCVMYDNSVRNSLGEVVQFKYGDDGLDPANMEGKDQPCDFQRVYMHAKYKTRRKDNISRGLSSSELTALMNQYINSPLLESCNPLFKNNMRAFLHRKIQKIHALTEQAMKMRNIKLSPFAGRVQPFHSALDNSKQQRTRLRLIEQTKRITGPHLAEFFKICAQKYERSKMEPGTAVGALAAQSIGEPGTQMTLKTFHFAGVASMNITLGVPRIKEIINATRNIHTPIITAELVNGESVGFARAVKGKIEVTFLKDVSQYIQEVIHCDVCYITIKLDMARIELLKLEVTVNTVMDSLLSSSSKLKLSAQDVQPSQNDLIKVYVPTSESNLLYRLQSLKRRLPHVVIAGIPSISRAVINDRGSASSALPRYNLLAEGVGLRRVMTTRGVNGLQTETNHIMEMVDVMGIECARATIIDQIQYTMSEHGMQIDTRHTMLLADLMTCKGKVLGITRFGIGKMKDSVLMLASFERTSDVLFDCARHGMTDPLNGVSECIILGMPMNIGTGLFKLLKEYEKPVFPSRPLLFDVPSLHLPH</sequence>
<comment type="catalytic activity">
    <reaction evidence="12 14">
        <text>RNA(n) + a ribonucleoside 5'-triphosphate = RNA(n+1) + diphosphate</text>
        <dbReference type="Rhea" id="RHEA:21248"/>
        <dbReference type="Rhea" id="RHEA-COMP:14527"/>
        <dbReference type="Rhea" id="RHEA-COMP:17342"/>
        <dbReference type="ChEBI" id="CHEBI:33019"/>
        <dbReference type="ChEBI" id="CHEBI:61557"/>
        <dbReference type="ChEBI" id="CHEBI:140395"/>
        <dbReference type="EC" id="2.7.7.6"/>
    </reaction>
</comment>
<comment type="subcellular location">
    <subcellularLocation>
        <location evidence="1">Nucleus</location>
    </subcellularLocation>
</comment>
<dbReference type="Gene3D" id="6.10.250.2940">
    <property type="match status" value="1"/>
</dbReference>
<dbReference type="Proteomes" id="UP001168821">
    <property type="component" value="Unassembled WGS sequence"/>
</dbReference>
<dbReference type="GO" id="GO:0031981">
    <property type="term" value="C:nuclear lumen"/>
    <property type="evidence" value="ECO:0007669"/>
    <property type="project" value="UniProtKB-ARBA"/>
</dbReference>
<dbReference type="InterPro" id="IPR007083">
    <property type="entry name" value="RNA_pol_Rpb1_4"/>
</dbReference>
<dbReference type="InterPro" id="IPR038120">
    <property type="entry name" value="Rpb1_funnel_sf"/>
</dbReference>
<evidence type="ECO:0000256" key="8">
    <source>
        <dbReference type="ARBA" id="ARBA00022833"/>
    </source>
</evidence>
<dbReference type="Pfam" id="PF04997">
    <property type="entry name" value="RNA_pol_Rpb1_1"/>
    <property type="match status" value="1"/>
</dbReference>
<keyword evidence="17" id="KW-1185">Reference proteome</keyword>
<dbReference type="EC" id="2.7.7.6" evidence="14"/>
<dbReference type="InterPro" id="IPR035698">
    <property type="entry name" value="RNAP_III_Rpc1_C"/>
</dbReference>
<dbReference type="InterPro" id="IPR007081">
    <property type="entry name" value="RNA_pol_Rpb1_5"/>
</dbReference>
<name>A0AA38HLG5_9CUCU</name>
<dbReference type="PANTHER" id="PTHR48446">
    <property type="entry name" value="DNA-DIRECTED RNA POLYMERASE SUBUNIT BETA' N-TERMINAL SECTION"/>
    <property type="match status" value="1"/>
</dbReference>
<dbReference type="GO" id="GO:0003899">
    <property type="term" value="F:DNA-directed RNA polymerase activity"/>
    <property type="evidence" value="ECO:0007669"/>
    <property type="project" value="UniProtKB-EC"/>
</dbReference>
<keyword evidence="8" id="KW-0862">Zinc</keyword>
<dbReference type="Gene3D" id="1.10.132.30">
    <property type="match status" value="1"/>
</dbReference>
<keyword evidence="7" id="KW-0479">Metal-binding</keyword>
<comment type="similarity">
    <text evidence="2 14">Belongs to the RNA polymerase beta' chain family.</text>
</comment>
<dbReference type="Gene3D" id="4.10.860.120">
    <property type="entry name" value="RNA polymerase II, clamp domain"/>
    <property type="match status" value="1"/>
</dbReference>
<evidence type="ECO:0000256" key="11">
    <source>
        <dbReference type="ARBA" id="ARBA00023242"/>
    </source>
</evidence>
<evidence type="ECO:0000256" key="9">
    <source>
        <dbReference type="ARBA" id="ARBA00022842"/>
    </source>
</evidence>
<dbReference type="GO" id="GO:0046872">
    <property type="term" value="F:metal ion binding"/>
    <property type="evidence" value="ECO:0007669"/>
    <property type="project" value="UniProtKB-KW"/>
</dbReference>
<keyword evidence="9" id="KW-0460">Magnesium</keyword>
<evidence type="ECO:0000256" key="12">
    <source>
        <dbReference type="ARBA" id="ARBA00048552"/>
    </source>
</evidence>
<comment type="subunit">
    <text evidence="3">Component of the RNA polymerase III (Pol III) complex consisting of 17 subunits.</text>
</comment>
<dbReference type="InterPro" id="IPR007080">
    <property type="entry name" value="RNA_pol_Rpb1_1"/>
</dbReference>
<dbReference type="CDD" id="cd02736">
    <property type="entry name" value="RNAP_III_Rpc1_C"/>
    <property type="match status" value="1"/>
</dbReference>
<dbReference type="PANTHER" id="PTHR48446:SF1">
    <property type="entry name" value="DNA-DIRECTED RNA POLYMERASE SUBUNIT BETA' N-TERMINAL SECTION"/>
    <property type="match status" value="1"/>
</dbReference>
<dbReference type="Gene3D" id="3.30.1490.180">
    <property type="entry name" value="RNA polymerase ii"/>
    <property type="match status" value="1"/>
</dbReference>
<dbReference type="GO" id="GO:0006351">
    <property type="term" value="P:DNA-templated transcription"/>
    <property type="evidence" value="ECO:0007669"/>
    <property type="project" value="InterPro"/>
</dbReference>
<dbReference type="InterPro" id="IPR007066">
    <property type="entry name" value="RNA_pol_Rpb1_3"/>
</dbReference>
<evidence type="ECO:0000256" key="5">
    <source>
        <dbReference type="ARBA" id="ARBA00022679"/>
    </source>
</evidence>
<keyword evidence="10 14" id="KW-0804">Transcription</keyword>
<evidence type="ECO:0000256" key="2">
    <source>
        <dbReference type="ARBA" id="ARBA00006460"/>
    </source>
</evidence>
<dbReference type="FunFam" id="2.40.40.20:FF:000019">
    <property type="entry name" value="DNA-directed RNA polymerase II subunit RPB1"/>
    <property type="match status" value="1"/>
</dbReference>
<gene>
    <name evidence="16" type="ORF">Zmor_009078</name>
</gene>
<dbReference type="InterPro" id="IPR042102">
    <property type="entry name" value="RNA_pol_Rpb1_3_sf"/>
</dbReference>
<comment type="function">
    <text evidence="13">DNA-dependent RNA polymerase catalyzes the transcription of DNA into RNA using the four ribonucleoside triphosphates as substrates. Largest and catalytic core component of RNA polymerase III which synthesizes small RNAs, such as 5S rRNA and tRNAs. Forms the polymerase active center together with the second largest subunit. A single-stranded DNA template strand of the promoter is positioned within the central active site cleft of Pol III. A bridging helix emanates from RPC1 and crosses the cleft near the catalytic site and is thought to promote translocation of Pol III by acting as a ratchet that moves the RNA-DNA hybrid through the active site by switching from straight to bent conformations at each step of nucleotide addition.</text>
</comment>
<evidence type="ECO:0000256" key="10">
    <source>
        <dbReference type="ARBA" id="ARBA00023163"/>
    </source>
</evidence>
<evidence type="ECO:0000256" key="1">
    <source>
        <dbReference type="ARBA" id="ARBA00004123"/>
    </source>
</evidence>
<proteinExistence type="inferred from homology"/>
<evidence type="ECO:0000259" key="15">
    <source>
        <dbReference type="SMART" id="SM00663"/>
    </source>
</evidence>
<dbReference type="GO" id="GO:0003677">
    <property type="term" value="F:DNA binding"/>
    <property type="evidence" value="ECO:0007669"/>
    <property type="project" value="InterPro"/>
</dbReference>
<keyword evidence="6 14" id="KW-0548">Nucleotidyltransferase</keyword>
<accession>A0AA38HLG5</accession>
<evidence type="ECO:0000256" key="13">
    <source>
        <dbReference type="ARBA" id="ARBA00058108"/>
    </source>
</evidence>
<dbReference type="Pfam" id="PF04983">
    <property type="entry name" value="RNA_pol_Rpb1_3"/>
    <property type="match status" value="1"/>
</dbReference>
<evidence type="ECO:0000256" key="4">
    <source>
        <dbReference type="ARBA" id="ARBA00022478"/>
    </source>
</evidence>
<evidence type="ECO:0000256" key="3">
    <source>
        <dbReference type="ARBA" id="ARBA00011206"/>
    </source>
</evidence>
<dbReference type="InterPro" id="IPR044893">
    <property type="entry name" value="RNA_pol_Rpb1_clamp_domain"/>
</dbReference>
<organism evidence="16 17">
    <name type="scientific">Zophobas morio</name>
    <dbReference type="NCBI Taxonomy" id="2755281"/>
    <lineage>
        <taxon>Eukaryota</taxon>
        <taxon>Metazoa</taxon>
        <taxon>Ecdysozoa</taxon>
        <taxon>Arthropoda</taxon>
        <taxon>Hexapoda</taxon>
        <taxon>Insecta</taxon>
        <taxon>Pterygota</taxon>
        <taxon>Neoptera</taxon>
        <taxon>Endopterygota</taxon>
        <taxon>Coleoptera</taxon>
        <taxon>Polyphaga</taxon>
        <taxon>Cucujiformia</taxon>
        <taxon>Tenebrionidae</taxon>
        <taxon>Zophobas</taxon>
    </lineage>
</organism>
<dbReference type="Pfam" id="PF00623">
    <property type="entry name" value="RNA_pol_Rpb1_2"/>
    <property type="match status" value="1"/>
</dbReference>
<evidence type="ECO:0000256" key="14">
    <source>
        <dbReference type="RuleBase" id="RU004279"/>
    </source>
</evidence>
<keyword evidence="11" id="KW-0539">Nucleus</keyword>
<dbReference type="EMBL" id="JALNTZ010000299">
    <property type="protein sequence ID" value="KAJ3636277.1"/>
    <property type="molecule type" value="Genomic_DNA"/>
</dbReference>
<dbReference type="CDD" id="cd02583">
    <property type="entry name" value="RNAP_III_RPC1_N"/>
    <property type="match status" value="1"/>
</dbReference>
<reference evidence="16" key="1">
    <citation type="journal article" date="2023" name="G3 (Bethesda)">
        <title>Whole genome assemblies of Zophobas morio and Tenebrio molitor.</title>
        <authorList>
            <person name="Kaur S."/>
            <person name="Stinson S.A."/>
            <person name="diCenzo G.C."/>
        </authorList>
    </citation>
    <scope>NUCLEOTIDE SEQUENCE</scope>
    <source>
        <strain evidence="16">QUZm001</strain>
    </source>
</reference>
<dbReference type="SMART" id="SM00663">
    <property type="entry name" value="RPOLA_N"/>
    <property type="match status" value="1"/>
</dbReference>
<comment type="caution">
    <text evidence="16">The sequence shown here is derived from an EMBL/GenBank/DDBJ whole genome shotgun (WGS) entry which is preliminary data.</text>
</comment>
<keyword evidence="5 14" id="KW-0808">Transferase</keyword>
<dbReference type="Gene3D" id="1.10.274.100">
    <property type="entry name" value="RNA polymerase Rpb1, domain 3"/>
    <property type="match status" value="1"/>
</dbReference>
<keyword evidence="4 14" id="KW-0240">DNA-directed RNA polymerase</keyword>
<dbReference type="FunFam" id="1.10.150.390:FF:000004">
    <property type="entry name" value="DNA-directed RNA polymerase subunit"/>
    <property type="match status" value="1"/>
</dbReference>
<feature type="domain" description="RNA polymerase N-terminal" evidence="15">
    <location>
        <begin position="239"/>
        <end position="545"/>
    </location>
</feature>
<dbReference type="InterPro" id="IPR035697">
    <property type="entry name" value="RNAP_III_RPC1_N"/>
</dbReference>
<dbReference type="InterPro" id="IPR015700">
    <property type="entry name" value="RPC1"/>
</dbReference>
<dbReference type="NCBIfam" id="NF006336">
    <property type="entry name" value="PRK08566.1"/>
    <property type="match status" value="1"/>
</dbReference>
<protein>
    <recommendedName>
        <fullName evidence="14">DNA-directed RNA polymerase subunit</fullName>
        <ecNumber evidence="14">2.7.7.6</ecNumber>
    </recommendedName>
</protein>
<dbReference type="GO" id="GO:0000428">
    <property type="term" value="C:DNA-directed RNA polymerase complex"/>
    <property type="evidence" value="ECO:0007669"/>
    <property type="project" value="UniProtKB-KW"/>
</dbReference>
<dbReference type="SUPFAM" id="SSF64484">
    <property type="entry name" value="beta and beta-prime subunits of DNA dependent RNA-polymerase"/>
    <property type="match status" value="1"/>
</dbReference>